<dbReference type="GO" id="GO:0009306">
    <property type="term" value="P:protein secretion"/>
    <property type="evidence" value="ECO:0007669"/>
    <property type="project" value="InterPro"/>
</dbReference>
<evidence type="ECO:0000256" key="1">
    <source>
        <dbReference type="ARBA" id="ARBA00010690"/>
    </source>
</evidence>
<keyword evidence="5" id="KW-1185">Reference proteome</keyword>
<dbReference type="Proteomes" id="UP000255139">
    <property type="component" value="Unassembled WGS sequence"/>
</dbReference>
<dbReference type="EMBL" id="JRPD02000002">
    <property type="protein sequence ID" value="TLE01439.1"/>
    <property type="molecule type" value="Genomic_DNA"/>
</dbReference>
<protein>
    <submittedName>
        <fullName evidence="3">Flagellar biosynthesis protein FlhB</fullName>
    </submittedName>
    <submittedName>
        <fullName evidence="2">Putative flagellar biosynthesis protein</fullName>
    </submittedName>
</protein>
<keyword evidence="2" id="KW-0969">Cilium</keyword>
<evidence type="ECO:0000313" key="2">
    <source>
        <dbReference type="EMBL" id="STQ85368.1"/>
    </source>
</evidence>
<evidence type="ECO:0000313" key="5">
    <source>
        <dbReference type="Proteomes" id="UP000255139"/>
    </source>
</evidence>
<dbReference type="InterPro" id="IPR006135">
    <property type="entry name" value="T3SS_substrate_exporter"/>
</dbReference>
<dbReference type="PANTHER" id="PTHR30531">
    <property type="entry name" value="FLAGELLAR BIOSYNTHETIC PROTEIN FLHB"/>
    <property type="match status" value="1"/>
</dbReference>
<keyword evidence="2" id="KW-0966">Cell projection</keyword>
<name>A0A099TYL4_9HELI</name>
<dbReference type="SUPFAM" id="SSF160544">
    <property type="entry name" value="EscU C-terminal domain-like"/>
    <property type="match status" value="1"/>
</dbReference>
<dbReference type="AlphaFoldDB" id="A0A099TYL4"/>
<dbReference type="Proteomes" id="UP000029922">
    <property type="component" value="Unassembled WGS sequence"/>
</dbReference>
<reference evidence="2 5" key="2">
    <citation type="submission" date="2018-06" db="EMBL/GenBank/DDBJ databases">
        <authorList>
            <consortium name="Pathogen Informatics"/>
            <person name="Doyle S."/>
        </authorList>
    </citation>
    <scope>NUCLEOTIDE SEQUENCE [LARGE SCALE GENOMIC DNA]</scope>
    <source>
        <strain evidence="2 5">NCTC12714</strain>
    </source>
</reference>
<gene>
    <name evidence="2" type="primary">flhB_1</name>
    <name evidence="3" type="ORF">LS73_001830</name>
    <name evidence="2" type="ORF">NCTC12714_00153</name>
</gene>
<dbReference type="STRING" id="216.LS73_02760"/>
<keyword evidence="2" id="KW-0282">Flagellum</keyword>
<accession>A0A099TYL4</accession>
<organism evidence="2 5">
    <name type="scientific">Helicobacter muridarum</name>
    <dbReference type="NCBI Taxonomy" id="216"/>
    <lineage>
        <taxon>Bacteria</taxon>
        <taxon>Pseudomonadati</taxon>
        <taxon>Campylobacterota</taxon>
        <taxon>Epsilonproteobacteria</taxon>
        <taxon>Campylobacterales</taxon>
        <taxon>Helicobacteraceae</taxon>
        <taxon>Helicobacter</taxon>
    </lineage>
</organism>
<proteinExistence type="inferred from homology"/>
<dbReference type="EMBL" id="UGJE01000002">
    <property type="protein sequence ID" value="STQ85368.1"/>
    <property type="molecule type" value="Genomic_DNA"/>
</dbReference>
<dbReference type="PANTHER" id="PTHR30531:SF12">
    <property type="entry name" value="FLAGELLAR BIOSYNTHETIC PROTEIN FLHB"/>
    <property type="match status" value="1"/>
</dbReference>
<dbReference type="GO" id="GO:0005886">
    <property type="term" value="C:plasma membrane"/>
    <property type="evidence" value="ECO:0007669"/>
    <property type="project" value="TreeGrafter"/>
</dbReference>
<dbReference type="Gene3D" id="3.40.1690.10">
    <property type="entry name" value="secretion proteins EscU"/>
    <property type="match status" value="1"/>
</dbReference>
<dbReference type="RefSeq" id="WP_034557207.1">
    <property type="nucleotide sequence ID" value="NZ_FZML01000017.1"/>
</dbReference>
<dbReference type="OrthoDB" id="5244399at2"/>
<evidence type="ECO:0000313" key="3">
    <source>
        <dbReference type="EMBL" id="TLE01439.1"/>
    </source>
</evidence>
<dbReference type="Pfam" id="PF01312">
    <property type="entry name" value="Bac_export_2"/>
    <property type="match status" value="1"/>
</dbReference>
<reference evidence="3 4" key="1">
    <citation type="journal article" date="2014" name="Genome Announc.">
        <title>Draft genome sequences of eight enterohepatic helicobacter species isolated from both laboratory and wild rodents.</title>
        <authorList>
            <person name="Sheh A."/>
            <person name="Shen Z."/>
            <person name="Fox J.G."/>
        </authorList>
    </citation>
    <scope>NUCLEOTIDE SEQUENCE [LARGE SCALE GENOMIC DNA]</scope>
    <source>
        <strain evidence="3 4">ST1</strain>
    </source>
</reference>
<evidence type="ECO:0000313" key="4">
    <source>
        <dbReference type="Proteomes" id="UP000029922"/>
    </source>
</evidence>
<dbReference type="InterPro" id="IPR029025">
    <property type="entry name" value="T3SS_substrate_exporter_C"/>
</dbReference>
<sequence>MRKKAAALAYEELKDYAPRVVASGQGKIAEAIISKAQEFNVPLFCNAELVDSLVRMDLNSNVPPELYQAVVDVFIWLQNTENNSGMSAKFN</sequence>
<comment type="similarity">
    <text evidence="1">Belongs to the type III secretion exporter family.</text>
</comment>